<organism evidence="6 7">
    <name type="scientific">Cryptolaemus montrouzieri</name>
    <dbReference type="NCBI Taxonomy" id="559131"/>
    <lineage>
        <taxon>Eukaryota</taxon>
        <taxon>Metazoa</taxon>
        <taxon>Ecdysozoa</taxon>
        <taxon>Arthropoda</taxon>
        <taxon>Hexapoda</taxon>
        <taxon>Insecta</taxon>
        <taxon>Pterygota</taxon>
        <taxon>Neoptera</taxon>
        <taxon>Endopterygota</taxon>
        <taxon>Coleoptera</taxon>
        <taxon>Polyphaga</taxon>
        <taxon>Cucujiformia</taxon>
        <taxon>Coccinelloidea</taxon>
        <taxon>Coccinellidae</taxon>
        <taxon>Scymninae</taxon>
        <taxon>Scymnini</taxon>
        <taxon>Cryptolaemus</taxon>
    </lineage>
</organism>
<keyword evidence="5" id="KW-0812">Transmembrane</keyword>
<dbReference type="InterPro" id="IPR002213">
    <property type="entry name" value="UDP_glucos_trans"/>
</dbReference>
<dbReference type="Gene3D" id="3.40.50.2000">
    <property type="entry name" value="Glycogen Phosphorylase B"/>
    <property type="match status" value="2"/>
</dbReference>
<keyword evidence="3 4" id="KW-0808">Transferase</keyword>
<dbReference type="GO" id="GO:0016020">
    <property type="term" value="C:membrane"/>
    <property type="evidence" value="ECO:0007669"/>
    <property type="project" value="UniProtKB-SubCell"/>
</dbReference>
<evidence type="ECO:0000256" key="2">
    <source>
        <dbReference type="ARBA" id="ARBA00022676"/>
    </source>
</evidence>
<comment type="caution">
    <text evidence="6">The sequence shown here is derived from an EMBL/GenBank/DDBJ whole genome shotgun (WGS) entry which is preliminary data.</text>
</comment>
<gene>
    <name evidence="6" type="ORF">HHI36_002718</name>
</gene>
<dbReference type="PROSITE" id="PS00375">
    <property type="entry name" value="UDPGT"/>
    <property type="match status" value="1"/>
</dbReference>
<dbReference type="SUPFAM" id="SSF53756">
    <property type="entry name" value="UDP-Glycosyltransferase/glycogen phosphorylase"/>
    <property type="match status" value="1"/>
</dbReference>
<dbReference type="Proteomes" id="UP001516400">
    <property type="component" value="Unassembled WGS sequence"/>
</dbReference>
<name>A0ABD2PBK9_9CUCU</name>
<feature type="transmembrane region" description="Helical" evidence="5">
    <location>
        <begin position="476"/>
        <end position="502"/>
    </location>
</feature>
<dbReference type="EC" id="2.4.1.17" evidence="5"/>
<evidence type="ECO:0000256" key="3">
    <source>
        <dbReference type="ARBA" id="ARBA00022679"/>
    </source>
</evidence>
<evidence type="ECO:0000256" key="5">
    <source>
        <dbReference type="RuleBase" id="RU362059"/>
    </source>
</evidence>
<comment type="similarity">
    <text evidence="1 4">Belongs to the UDP-glycosyltransferase family.</text>
</comment>
<dbReference type="CDD" id="cd03784">
    <property type="entry name" value="GT1_Gtf-like"/>
    <property type="match status" value="1"/>
</dbReference>
<dbReference type="GO" id="GO:0015020">
    <property type="term" value="F:glucuronosyltransferase activity"/>
    <property type="evidence" value="ECO:0007669"/>
    <property type="project" value="UniProtKB-EC"/>
</dbReference>
<comment type="subcellular location">
    <subcellularLocation>
        <location evidence="5">Membrane</location>
        <topology evidence="5">Single-pass membrane protein</topology>
    </subcellularLocation>
</comment>
<evidence type="ECO:0000256" key="1">
    <source>
        <dbReference type="ARBA" id="ARBA00009995"/>
    </source>
</evidence>
<reference evidence="6 7" key="1">
    <citation type="journal article" date="2021" name="BMC Biol.">
        <title>Horizontally acquired antibacterial genes associated with adaptive radiation of ladybird beetles.</title>
        <authorList>
            <person name="Li H.S."/>
            <person name="Tang X.F."/>
            <person name="Huang Y.H."/>
            <person name="Xu Z.Y."/>
            <person name="Chen M.L."/>
            <person name="Du X.Y."/>
            <person name="Qiu B.Y."/>
            <person name="Chen P.T."/>
            <person name="Zhang W."/>
            <person name="Slipinski A."/>
            <person name="Escalona H.E."/>
            <person name="Waterhouse R.M."/>
            <person name="Zwick A."/>
            <person name="Pang H."/>
        </authorList>
    </citation>
    <scope>NUCLEOTIDE SEQUENCE [LARGE SCALE GENOMIC DNA]</scope>
    <source>
        <strain evidence="6">SYSU2018</strain>
    </source>
</reference>
<accession>A0ABD2PBK9</accession>
<proteinExistence type="inferred from homology"/>
<keyword evidence="5" id="KW-1133">Transmembrane helix</keyword>
<evidence type="ECO:0000256" key="4">
    <source>
        <dbReference type="RuleBase" id="RU003718"/>
    </source>
</evidence>
<dbReference type="AlphaFoldDB" id="A0ABD2PBK9"/>
<dbReference type="FunFam" id="3.40.50.2000:FF:000050">
    <property type="entry name" value="UDP-glucuronosyltransferase"/>
    <property type="match status" value="1"/>
</dbReference>
<protein>
    <recommendedName>
        <fullName evidence="5">UDP-glucuronosyltransferase</fullName>
        <ecNumber evidence="5">2.4.1.17</ecNumber>
    </recommendedName>
</protein>
<evidence type="ECO:0000313" key="7">
    <source>
        <dbReference type="Proteomes" id="UP001516400"/>
    </source>
</evidence>
<comment type="catalytic activity">
    <reaction evidence="5">
        <text>glucuronate acceptor + UDP-alpha-D-glucuronate = acceptor beta-D-glucuronoside + UDP + H(+)</text>
        <dbReference type="Rhea" id="RHEA:21032"/>
        <dbReference type="ChEBI" id="CHEBI:15378"/>
        <dbReference type="ChEBI" id="CHEBI:58052"/>
        <dbReference type="ChEBI" id="CHEBI:58223"/>
        <dbReference type="ChEBI" id="CHEBI:132367"/>
        <dbReference type="ChEBI" id="CHEBI:132368"/>
        <dbReference type="EC" id="2.4.1.17"/>
    </reaction>
</comment>
<keyword evidence="2 4" id="KW-0328">Glycosyltransferase</keyword>
<dbReference type="PANTHER" id="PTHR48043">
    <property type="entry name" value="EG:EG0003.4 PROTEIN-RELATED"/>
    <property type="match status" value="1"/>
</dbReference>
<dbReference type="InterPro" id="IPR035595">
    <property type="entry name" value="UDP_glycos_trans_CS"/>
</dbReference>
<sequence length="513" mass="58827">MKFPIVFFQLLNVVYSAKILGYFNFPSISHQFVFQAVVRELSLRGHEVTYVSPNNIKDPKLINLTEVDLSDTYKVFETTDAGIFNRNAINLIAVCVFGNKLIEDIITIEMELEQVKEILMKPENSYDLIIVEAMNPFHYGLQHKFKAPLIAISSFGLTSVLHDIIGNQNHPILYPDAFCGYLNPIKNIWEKIDSFYVNMVFYLYSKFVGMPKYDKMARTYFGEDMPYVEDLVRNVSIMFGNVDPIFSDRRAIAPNYKEVWNIHLKAPQPLPADLQRILDDAKTGLVYFSLGTNVRFEHVEENIKQEILKALGDLPYTVLCKWESEDYPGKPNNVVLRKWIPQQSILAHPNVKVFVTQGGLQSSEEAIINGVPLVVIPFLGDQPLNAKILTSRGMAETILPQSIKNDLLRDTILKVAKNEKYRLKAHELRDIFLDQPRTGLEEIVWWCEYVIRHKGATHLRSPSAGVSLYEYFMLDVLGVIFIVLFATYVAMKIIFGAIIRLLRGQKHEKQKND</sequence>
<dbReference type="EMBL" id="JABFTP020000185">
    <property type="protein sequence ID" value="KAL3288270.1"/>
    <property type="molecule type" value="Genomic_DNA"/>
</dbReference>
<keyword evidence="5" id="KW-0472">Membrane</keyword>
<evidence type="ECO:0000313" key="6">
    <source>
        <dbReference type="EMBL" id="KAL3288270.1"/>
    </source>
</evidence>
<dbReference type="Pfam" id="PF00201">
    <property type="entry name" value="UDPGT"/>
    <property type="match status" value="1"/>
</dbReference>
<keyword evidence="7" id="KW-1185">Reference proteome</keyword>
<dbReference type="InterPro" id="IPR050271">
    <property type="entry name" value="UDP-glycosyltransferase"/>
</dbReference>
<dbReference type="PANTHER" id="PTHR48043:SF159">
    <property type="entry name" value="EG:EG0003.4 PROTEIN-RELATED"/>
    <property type="match status" value="1"/>
</dbReference>